<dbReference type="PaxDb" id="7159-AAEL017141-PA"/>
<proteinExistence type="predicted"/>
<reference evidence="1" key="3">
    <citation type="submission" date="2012-09" db="EMBL/GenBank/DDBJ databases">
        <authorList>
            <consortium name="VectorBase"/>
        </authorList>
    </citation>
    <scope>NUCLEOTIDE SEQUENCE</scope>
    <source>
        <strain evidence="1">Liverpool</strain>
    </source>
</reference>
<accession>J9HJG4</accession>
<protein>
    <submittedName>
        <fullName evidence="1">AAEL017141-PA</fullName>
    </submittedName>
</protein>
<gene>
    <name evidence="1" type="ORF">AaeL_AAEL017141</name>
</gene>
<sequence length="52" mass="6206">MLNSYLKLPYKLLHTKKVHVCKTLGQFFWKLPISKYLHKSKQIFVDCVKVIV</sequence>
<evidence type="ECO:0000313" key="1">
    <source>
        <dbReference type="EMBL" id="EJY58049.1"/>
    </source>
</evidence>
<dbReference type="HOGENOM" id="CLU_3089092_0_0_1"/>
<dbReference type="EMBL" id="CH478088">
    <property type="protein sequence ID" value="EJY58049.1"/>
    <property type="molecule type" value="Genomic_DNA"/>
</dbReference>
<name>J9HJG4_AEDAE</name>
<evidence type="ECO:0000313" key="2">
    <source>
        <dbReference type="Proteomes" id="UP000682892"/>
    </source>
</evidence>
<reference evidence="1" key="1">
    <citation type="submission" date="2005-10" db="EMBL/GenBank/DDBJ databases">
        <authorList>
            <person name="Loftus B.J."/>
            <person name="Nene V.M."/>
            <person name="Hannick L.I."/>
            <person name="Bidwell S."/>
            <person name="Haas B."/>
            <person name="Amedeo P."/>
            <person name="Orvis J."/>
            <person name="Wortman J.R."/>
            <person name="White O.R."/>
            <person name="Salzberg S."/>
            <person name="Shumway M."/>
            <person name="Koo H."/>
            <person name="Zhao Y."/>
            <person name="Holmes M."/>
            <person name="Miller J."/>
            <person name="Schatz M."/>
            <person name="Pop M."/>
            <person name="Pai G."/>
            <person name="Utterback T."/>
            <person name="Rogers Y.-H."/>
            <person name="Kravitz S."/>
            <person name="Fraser C.M."/>
        </authorList>
    </citation>
    <scope>NUCLEOTIDE SEQUENCE</scope>
    <source>
        <strain evidence="1">Liverpool</strain>
    </source>
</reference>
<dbReference type="AlphaFoldDB" id="J9HJG4"/>
<reference evidence="1" key="2">
    <citation type="journal article" date="2007" name="Science">
        <title>Genome sequence of Aedes aegypti, a major arbovirus vector.</title>
        <authorList>
            <person name="Nene V."/>
            <person name="Wortman J.R."/>
            <person name="Lawson D."/>
            <person name="Haas B."/>
            <person name="Kodira C."/>
            <person name="Tu Z.J."/>
            <person name="Loftus B."/>
            <person name="Xi Z."/>
            <person name="Megy K."/>
            <person name="Grabherr M."/>
            <person name="Ren Q."/>
            <person name="Zdobnov E.M."/>
            <person name="Lobo N.F."/>
            <person name="Campbell K.S."/>
            <person name="Brown S.E."/>
            <person name="Bonaldo M.F."/>
            <person name="Zhu J."/>
            <person name="Sinkins S.P."/>
            <person name="Hogenkamp D.G."/>
            <person name="Amedeo P."/>
            <person name="Arensburger P."/>
            <person name="Atkinson P.W."/>
            <person name="Bidwell S."/>
            <person name="Biedler J."/>
            <person name="Birney E."/>
            <person name="Bruggner R.V."/>
            <person name="Costas J."/>
            <person name="Coy M.R."/>
            <person name="Crabtree J."/>
            <person name="Crawford M."/>
            <person name="Debruyn B."/>
            <person name="Decaprio D."/>
            <person name="Eiglmeier K."/>
            <person name="Eisenstadt E."/>
            <person name="El-Dorry H."/>
            <person name="Gelbart W.M."/>
            <person name="Gomes S.L."/>
            <person name="Hammond M."/>
            <person name="Hannick L.I."/>
            <person name="Hogan J.R."/>
            <person name="Holmes M.H."/>
            <person name="Jaffe D."/>
            <person name="Johnston J.S."/>
            <person name="Kennedy R.C."/>
            <person name="Koo H."/>
            <person name="Kravitz S."/>
            <person name="Kriventseva E.V."/>
            <person name="Kulp D."/>
            <person name="Labutti K."/>
            <person name="Lee E."/>
            <person name="Li S."/>
            <person name="Lovin D.D."/>
            <person name="Mao C."/>
            <person name="Mauceli E."/>
            <person name="Menck C.F."/>
            <person name="Miller J.R."/>
            <person name="Montgomery P."/>
            <person name="Mori A."/>
            <person name="Nascimento A.L."/>
            <person name="Naveira H.F."/>
            <person name="Nusbaum C."/>
            <person name="O'leary S."/>
            <person name="Orvis J."/>
            <person name="Pertea M."/>
            <person name="Quesneville H."/>
            <person name="Reidenbach K.R."/>
            <person name="Rogers Y.H."/>
            <person name="Roth C.W."/>
            <person name="Schneider J.R."/>
            <person name="Schatz M."/>
            <person name="Shumway M."/>
            <person name="Stanke M."/>
            <person name="Stinson E.O."/>
            <person name="Tubio J.M."/>
            <person name="Vanzee J.P."/>
            <person name="Verjovski-Almeida S."/>
            <person name="Werner D."/>
            <person name="White O."/>
            <person name="Wyder S."/>
            <person name="Zeng Q."/>
            <person name="Zhao Q."/>
            <person name="Zhao Y."/>
            <person name="Hill C.A."/>
            <person name="Raikhel A.S."/>
            <person name="Soares M.B."/>
            <person name="Knudson D.L."/>
            <person name="Lee N.H."/>
            <person name="Galagan J."/>
            <person name="Salzberg S.L."/>
            <person name="Paulsen I.T."/>
            <person name="Dimopoulos G."/>
            <person name="Collins F.H."/>
            <person name="Birren B."/>
            <person name="Fraser-Liggett C.M."/>
            <person name="Severson D.W."/>
        </authorList>
    </citation>
    <scope>NUCLEOTIDE SEQUENCE [LARGE SCALE GENOMIC DNA]</scope>
    <source>
        <strain evidence="1">Liverpool</strain>
    </source>
</reference>
<dbReference type="Proteomes" id="UP000682892">
    <property type="component" value="Unassembled WGS sequence"/>
</dbReference>
<organism evidence="1 2">
    <name type="scientific">Aedes aegypti</name>
    <name type="common">Yellowfever mosquito</name>
    <name type="synonym">Culex aegypti</name>
    <dbReference type="NCBI Taxonomy" id="7159"/>
    <lineage>
        <taxon>Eukaryota</taxon>
        <taxon>Metazoa</taxon>
        <taxon>Ecdysozoa</taxon>
        <taxon>Arthropoda</taxon>
        <taxon>Hexapoda</taxon>
        <taxon>Insecta</taxon>
        <taxon>Pterygota</taxon>
        <taxon>Neoptera</taxon>
        <taxon>Endopterygota</taxon>
        <taxon>Diptera</taxon>
        <taxon>Nematocera</taxon>
        <taxon>Culicoidea</taxon>
        <taxon>Culicidae</taxon>
        <taxon>Culicinae</taxon>
        <taxon>Aedini</taxon>
        <taxon>Aedes</taxon>
        <taxon>Stegomyia</taxon>
    </lineage>
</organism>